<sequence>MPFYMTQWSYKDGQMKRFLTQPSDRAEVVRVAIEAFGGQLHSFFYCFGQYDGVAISSFPSQEMALACWMSMFGAGRNKCIRTTVLIEPDEGTRAMAIAGEFVGGQKPGE</sequence>
<dbReference type="EMBL" id="JBEPMU010000006">
    <property type="protein sequence ID" value="MET3653964.1"/>
    <property type="molecule type" value="Genomic_DNA"/>
</dbReference>
<name>A0ABV2JYR3_9GAMM</name>
<organism evidence="1 2">
    <name type="scientific">Dyella japonica</name>
    <dbReference type="NCBI Taxonomy" id="231455"/>
    <lineage>
        <taxon>Bacteria</taxon>
        <taxon>Pseudomonadati</taxon>
        <taxon>Pseudomonadota</taxon>
        <taxon>Gammaproteobacteria</taxon>
        <taxon>Lysobacterales</taxon>
        <taxon>Rhodanobacteraceae</taxon>
        <taxon>Dyella</taxon>
    </lineage>
</organism>
<dbReference type="InterPro" id="IPR014845">
    <property type="entry name" value="GYD/TTHA1554"/>
</dbReference>
<protein>
    <submittedName>
        <fullName evidence="1">Uncharacterized protein with GYD domain</fullName>
    </submittedName>
</protein>
<dbReference type="Proteomes" id="UP001549184">
    <property type="component" value="Unassembled WGS sequence"/>
</dbReference>
<dbReference type="RefSeq" id="WP_354015341.1">
    <property type="nucleotide sequence ID" value="NZ_JBEPMU010000006.1"/>
</dbReference>
<proteinExistence type="predicted"/>
<reference evidence="1 2" key="1">
    <citation type="submission" date="2024-06" db="EMBL/GenBank/DDBJ databases">
        <title>Sorghum-associated microbial communities from plants grown in Nebraska, USA.</title>
        <authorList>
            <person name="Schachtman D."/>
        </authorList>
    </citation>
    <scope>NUCLEOTIDE SEQUENCE [LARGE SCALE GENOMIC DNA]</scope>
    <source>
        <strain evidence="1 2">1073</strain>
    </source>
</reference>
<dbReference type="Pfam" id="PF08734">
    <property type="entry name" value="GYD"/>
    <property type="match status" value="1"/>
</dbReference>
<comment type="caution">
    <text evidence="1">The sequence shown here is derived from an EMBL/GenBank/DDBJ whole genome shotgun (WGS) entry which is preliminary data.</text>
</comment>
<evidence type="ECO:0000313" key="2">
    <source>
        <dbReference type="Proteomes" id="UP001549184"/>
    </source>
</evidence>
<gene>
    <name evidence="1" type="ORF">ABIC75_003702</name>
</gene>
<evidence type="ECO:0000313" key="1">
    <source>
        <dbReference type="EMBL" id="MET3653964.1"/>
    </source>
</evidence>
<accession>A0ABV2JYR3</accession>
<keyword evidence="2" id="KW-1185">Reference proteome</keyword>